<dbReference type="InterPro" id="IPR001206">
    <property type="entry name" value="Diacylglycerol_kinase_cat_dom"/>
</dbReference>
<dbReference type="EMBL" id="BMKL01000001">
    <property type="protein sequence ID" value="GGE04185.1"/>
    <property type="molecule type" value="Genomic_DNA"/>
</dbReference>
<dbReference type="Proteomes" id="UP000619041">
    <property type="component" value="Unassembled WGS sequence"/>
</dbReference>
<evidence type="ECO:0000259" key="1">
    <source>
        <dbReference type="Pfam" id="PF00781"/>
    </source>
</evidence>
<accession>A0ABQ1SA73</accession>
<dbReference type="InterPro" id="IPR016064">
    <property type="entry name" value="NAD/diacylglycerol_kinase_sf"/>
</dbReference>
<dbReference type="Gene3D" id="3.40.50.10330">
    <property type="entry name" value="Probable inorganic polyphosphate/atp-NAD kinase, domain 1"/>
    <property type="match status" value="1"/>
</dbReference>
<feature type="domain" description="DAGKc" evidence="1">
    <location>
        <begin position="10"/>
        <end position="118"/>
    </location>
</feature>
<dbReference type="InterPro" id="IPR017438">
    <property type="entry name" value="ATP-NAD_kinase_N"/>
</dbReference>
<evidence type="ECO:0000313" key="2">
    <source>
        <dbReference type="EMBL" id="GGE04185.1"/>
    </source>
</evidence>
<name>A0ABQ1SA73_9SPHN</name>
<organism evidence="2 3">
    <name type="scientific">Tsuneonella deserti</name>
    <dbReference type="NCBI Taxonomy" id="2035528"/>
    <lineage>
        <taxon>Bacteria</taxon>
        <taxon>Pseudomonadati</taxon>
        <taxon>Pseudomonadota</taxon>
        <taxon>Alphaproteobacteria</taxon>
        <taxon>Sphingomonadales</taxon>
        <taxon>Erythrobacteraceae</taxon>
        <taxon>Tsuneonella</taxon>
    </lineage>
</organism>
<dbReference type="SUPFAM" id="SSF111331">
    <property type="entry name" value="NAD kinase/diacylglycerol kinase-like"/>
    <property type="match status" value="1"/>
</dbReference>
<protein>
    <recommendedName>
        <fullName evidence="1">DAGKc domain-containing protein</fullName>
    </recommendedName>
</protein>
<reference evidence="3" key="1">
    <citation type="journal article" date="2019" name="Int. J. Syst. Evol. Microbiol.">
        <title>The Global Catalogue of Microorganisms (GCM) 10K type strain sequencing project: providing services to taxonomists for standard genome sequencing and annotation.</title>
        <authorList>
            <consortium name="The Broad Institute Genomics Platform"/>
            <consortium name="The Broad Institute Genome Sequencing Center for Infectious Disease"/>
            <person name="Wu L."/>
            <person name="Ma J."/>
        </authorList>
    </citation>
    <scope>NUCLEOTIDE SEQUENCE [LARGE SCALE GENOMIC DNA]</scope>
    <source>
        <strain evidence="3">CGMCC 1.15959</strain>
    </source>
</reference>
<sequence>MGMRDSDETWFIYNGASGSHDEALLDALVRAMGAAGRRPAKVLDCKDGTPDGAAANAAGLALVVIHGGDGTISRTIGGLEGFAGAALPLPGGTFNLLAREMFGERDPLAIVGLLGEGRLVPTRRKCIRGAGVLALTELLAGPGAKWADVREGIREANIGEVIAKGWDAAATSTVGPMIALASPGGGRDEGYAGIRLCPRGTGIEIEGYGAEGLGDYVQQGIAILKRDFREGPHDDLGMADTVICRSLAGEPIPLMVDGERSEAASSLTFSLDTLDCDLLGLADAR</sequence>
<dbReference type="Pfam" id="PF00781">
    <property type="entry name" value="DAGK_cat"/>
    <property type="match status" value="1"/>
</dbReference>
<comment type="caution">
    <text evidence="2">The sequence shown here is derived from an EMBL/GenBank/DDBJ whole genome shotgun (WGS) entry which is preliminary data.</text>
</comment>
<evidence type="ECO:0000313" key="3">
    <source>
        <dbReference type="Proteomes" id="UP000619041"/>
    </source>
</evidence>
<proteinExistence type="predicted"/>
<gene>
    <name evidence="2" type="ORF">GCM10011515_24740</name>
</gene>
<keyword evidence="3" id="KW-1185">Reference proteome</keyword>